<dbReference type="AlphaFoldDB" id="A0A1J4JSI9"/>
<dbReference type="GeneID" id="94842362"/>
<reference evidence="2" key="1">
    <citation type="submission" date="2016-10" db="EMBL/GenBank/DDBJ databases">
        <authorList>
            <person name="Benchimol M."/>
            <person name="Almeida L.G."/>
            <person name="Vasconcelos A.T."/>
            <person name="Perreira-Neves A."/>
            <person name="Rosa I.A."/>
            <person name="Tasca T."/>
            <person name="Bogo M.R."/>
            <person name="de Souza W."/>
        </authorList>
    </citation>
    <scope>NUCLEOTIDE SEQUENCE [LARGE SCALE GENOMIC DNA]</scope>
    <source>
        <strain evidence="2">K</strain>
    </source>
</reference>
<dbReference type="EMBL" id="MLAK01000885">
    <property type="protein sequence ID" value="OHT02019.1"/>
    <property type="molecule type" value="Genomic_DNA"/>
</dbReference>
<proteinExistence type="predicted"/>
<feature type="compositionally biased region" description="Polar residues" evidence="1">
    <location>
        <begin position="28"/>
        <end position="39"/>
    </location>
</feature>
<feature type="region of interest" description="Disordered" evidence="1">
    <location>
        <begin position="28"/>
        <end position="181"/>
    </location>
</feature>
<evidence type="ECO:0000313" key="2">
    <source>
        <dbReference type="EMBL" id="OHT02019.1"/>
    </source>
</evidence>
<sequence length="691" mass="77343">MTQFDVIFYKSDHLREKVNCQTNFQKIMSDSTPLDSVPTTGLRKRKLKRNYVEPPAEQPSEPKPEETQPTPTPDPTPQPAAVEAPQVLDSVQSAGPLRKRKAKTSSSTISPSDFSPDSLTSSSPTPTASTQPSQFSSSPTNSTTPVETNEIPDIDLMGESSHTRSTSNENLYSTSSHGSRLGLDTEQEHTLASRYMNPNFDLSRIGKHESKQLLNKSVSKEYGERFTKDMSQREEIFRKEYVKPIEKSNDIQLSSIFLMKELESVLASTALEISNNAEKFDLSKCHFEDLPLGKTEFHPNLSGLARTYTMTSQEAIDSLSGKQKVLSVNDLKTELDAAFVPTPPDIEIRENDFIAEVDKLFDASNKQISPTEFLIDLSTVESIKLIEKITSFFAIGLKGKASGFFDRLYSQMNEDSRNRANIVPLQTALIQAKTGVSDNSNFKYMVSVVLNLIQQAQCSALLRYMSGLLTFKLDNYFGDAFILDSYQCNQLSEIVEKIECVQLIGAFPKGSIPNSPSVPGDRYALRISSSVENYLKQTRNWLLQGVEVNQEHINPLTDILKLFTKSFLAQKNGSILGIDALLEIFESISTLTIDHPAHKKFVSIVQNKEIVKLWDNRSKVWTIVTNCLNSKILPYVILFGISIPQTKTTMNPAYFRDPIVCLKIAYALLPMKYPNFNVGYESIKHKVASLE</sequence>
<gene>
    <name evidence="2" type="ORF">TRFO_30978</name>
</gene>
<dbReference type="OrthoDB" id="76898at2759"/>
<comment type="caution">
    <text evidence="2">The sequence shown here is derived from an EMBL/GenBank/DDBJ whole genome shotgun (WGS) entry which is preliminary data.</text>
</comment>
<dbReference type="VEuPathDB" id="TrichDB:TRFO_30978"/>
<evidence type="ECO:0000256" key="1">
    <source>
        <dbReference type="SAM" id="MobiDB-lite"/>
    </source>
</evidence>
<evidence type="ECO:0000313" key="3">
    <source>
        <dbReference type="Proteomes" id="UP000179807"/>
    </source>
</evidence>
<dbReference type="RefSeq" id="XP_068355155.1">
    <property type="nucleotide sequence ID" value="XM_068507658.1"/>
</dbReference>
<name>A0A1J4JSI9_9EUKA</name>
<organism evidence="2 3">
    <name type="scientific">Tritrichomonas foetus</name>
    <dbReference type="NCBI Taxonomy" id="1144522"/>
    <lineage>
        <taxon>Eukaryota</taxon>
        <taxon>Metamonada</taxon>
        <taxon>Parabasalia</taxon>
        <taxon>Tritrichomonadida</taxon>
        <taxon>Tritrichomonadidae</taxon>
        <taxon>Tritrichomonas</taxon>
    </lineage>
</organism>
<dbReference type="Proteomes" id="UP000179807">
    <property type="component" value="Unassembled WGS sequence"/>
</dbReference>
<feature type="compositionally biased region" description="Polar residues" evidence="1">
    <location>
        <begin position="163"/>
        <end position="178"/>
    </location>
</feature>
<keyword evidence="3" id="KW-1185">Reference proteome</keyword>
<protein>
    <submittedName>
        <fullName evidence="2">Uncharacterized protein</fullName>
    </submittedName>
</protein>
<feature type="compositionally biased region" description="Low complexity" evidence="1">
    <location>
        <begin position="104"/>
        <end position="145"/>
    </location>
</feature>
<accession>A0A1J4JSI9</accession>